<protein>
    <submittedName>
        <fullName evidence="2">Uncharacterized protein</fullName>
    </submittedName>
</protein>
<evidence type="ECO:0000313" key="2">
    <source>
        <dbReference type="EMBL" id="MBO2009139.1"/>
    </source>
</evidence>
<proteinExistence type="predicted"/>
<feature type="signal peptide" evidence="1">
    <location>
        <begin position="1"/>
        <end position="24"/>
    </location>
</feature>
<feature type="chain" id="PRO_5045992274" evidence="1">
    <location>
        <begin position="25"/>
        <end position="124"/>
    </location>
</feature>
<name>A0ABS3QD19_9BACT</name>
<dbReference type="RefSeq" id="WP_208174758.1">
    <property type="nucleotide sequence ID" value="NZ_JAGETZ010000003.1"/>
</dbReference>
<dbReference type="EMBL" id="JAGETZ010000003">
    <property type="protein sequence ID" value="MBO2009139.1"/>
    <property type="molecule type" value="Genomic_DNA"/>
</dbReference>
<gene>
    <name evidence="2" type="ORF">J4E00_08745</name>
</gene>
<organism evidence="2 3">
    <name type="scientific">Hymenobacter negativus</name>
    <dbReference type="NCBI Taxonomy" id="2795026"/>
    <lineage>
        <taxon>Bacteria</taxon>
        <taxon>Pseudomonadati</taxon>
        <taxon>Bacteroidota</taxon>
        <taxon>Cytophagia</taxon>
        <taxon>Cytophagales</taxon>
        <taxon>Hymenobacteraceae</taxon>
        <taxon>Hymenobacter</taxon>
    </lineage>
</organism>
<keyword evidence="3" id="KW-1185">Reference proteome</keyword>
<keyword evidence="1" id="KW-0732">Signal</keyword>
<evidence type="ECO:0000256" key="1">
    <source>
        <dbReference type="SAM" id="SignalP"/>
    </source>
</evidence>
<dbReference type="Proteomes" id="UP000664369">
    <property type="component" value="Unassembled WGS sequence"/>
</dbReference>
<comment type="caution">
    <text evidence="2">The sequence shown here is derived from an EMBL/GenBank/DDBJ whole genome shotgun (WGS) entry which is preliminary data.</text>
</comment>
<reference evidence="2 3" key="1">
    <citation type="submission" date="2021-03" db="EMBL/GenBank/DDBJ databases">
        <authorList>
            <person name="Kim M.K."/>
        </authorList>
    </citation>
    <scope>NUCLEOTIDE SEQUENCE [LARGE SCALE GENOMIC DNA]</scope>
    <source>
        <strain evidence="2 3">BT442</strain>
    </source>
</reference>
<accession>A0ABS3QD19</accession>
<evidence type="ECO:0000313" key="3">
    <source>
        <dbReference type="Proteomes" id="UP000664369"/>
    </source>
</evidence>
<sequence>MKNAFIRRLSLLLVLFSLASLAQAQTPATPSTPAGYWNVETNLTTRSQTTVRFYNDHDQLVYEETLPNLCLNLARRSPRRRVAAQLNQVLEQVLRDPSAGQDKTLLARQLITNSRMKHGAYAAR</sequence>